<accession>A0A0M2UUX8</accession>
<feature type="domain" description="CHAT" evidence="1">
    <location>
        <begin position="520"/>
        <end position="715"/>
    </location>
</feature>
<proteinExistence type="predicted"/>
<sequence length="773" mass="89017">MNDTLLRHLGLDIEKIAEEMQLLSADIEGNKEALVKTLVRYDEAKRIAKNAALWQFGLRPNQILFSVIDQTRQNQTMKEQAVRAVATQYLETFKQSREDGRDKCLTHNDQRELLESALKILVNFEKEMDGKIEPATCALIARTYLLRSAIMLPKGFTVPEKKKEALRKGSEYIRTIDDLTEEALRVRGSLLLEQRHIDILEKNRESNGDNQTLIKELREALENGCDKFNNTIEDVRIALCYIELTDDKTDLLQKIIDSQLDFPGIELYRLKAYFLKGDYAAISDEALKEELSGIRFNHPVWNEAMIFIKQLKDAQADCWRKLALAAYQVCRTRESETSSLHLRWYWSGYRLLYDLAFIAEDDLHRKAEIADSLKSRVSLHAKALDEIIKNDKEREEYYNAHAVAYAGGYVKGAGRIHTGRKEKDCDTNNVFKALPKDVAIVAFYLNYCEKNKDSRGRGYALIAENGTWNIKEFPFDSLYKAYLTWQTNYARHKESASPSLVELCEEIGRAMPFLFEITKKRIVFVPHDFLHRLPLHGAIKREWPKVLLEEYSCLYLPAWSLLHADTTKSSQTARKRMLIECFHEYDYHELQTKINAQIKESKGVVWEKREKAKPKDLLQIPEAPEILMILSHGRADMTNPYYARLKLEGGDVSALEIMKAKTGTMSIKGSNVIMGCCETDLLPVLSTPIDEHVSPATALYTRGANFVVGTMWEINPIDIERHFIELLTKNDNSMLEGVGNWQREGLSDDKWKKHKESRFFYAIIGFRVLGIFT</sequence>
<dbReference type="Pfam" id="PF12770">
    <property type="entry name" value="CHAT"/>
    <property type="match status" value="1"/>
</dbReference>
<dbReference type="AlphaFoldDB" id="A0A0M2UUX8"/>
<comment type="caution">
    <text evidence="2">The sequence shown here is derived from an EMBL/GenBank/DDBJ whole genome shotgun (WGS) entry which is preliminary data.</text>
</comment>
<protein>
    <submittedName>
        <fullName evidence="2">CHAT domain protein</fullName>
    </submittedName>
</protein>
<reference evidence="2 3" key="1">
    <citation type="journal article" date="2013" name="BMC Microbiol.">
        <title>Identification of the type II cytochrome c maturation pathway in anammox bacteria by comparative genomics.</title>
        <authorList>
            <person name="Ferousi C."/>
            <person name="Speth D.R."/>
            <person name="Reimann J."/>
            <person name="Op den Camp H.J."/>
            <person name="Allen J.W."/>
            <person name="Keltjens J.T."/>
            <person name="Jetten M.S."/>
        </authorList>
    </citation>
    <scope>NUCLEOTIDE SEQUENCE [LARGE SCALE GENOMIC DNA]</scope>
    <source>
        <strain evidence="2">RU1</strain>
    </source>
</reference>
<dbReference type="NCBIfam" id="NF041237">
    <property type="entry name" value="CAS_csx29_CRASP"/>
    <property type="match status" value="1"/>
</dbReference>
<organism evidence="2 3">
    <name type="scientific">Candidatus Brocadia fulgida</name>
    <dbReference type="NCBI Taxonomy" id="380242"/>
    <lineage>
        <taxon>Bacteria</taxon>
        <taxon>Pseudomonadati</taxon>
        <taxon>Planctomycetota</taxon>
        <taxon>Candidatus Brocadiia</taxon>
        <taxon>Candidatus Brocadiales</taxon>
        <taxon>Candidatus Brocadiaceae</taxon>
        <taxon>Candidatus Brocadia</taxon>
    </lineage>
</organism>
<evidence type="ECO:0000313" key="3">
    <source>
        <dbReference type="Proteomes" id="UP000034954"/>
    </source>
</evidence>
<dbReference type="Proteomes" id="UP000034954">
    <property type="component" value="Unassembled WGS sequence"/>
</dbReference>
<evidence type="ECO:0000313" key="2">
    <source>
        <dbReference type="EMBL" id="KKO18796.1"/>
    </source>
</evidence>
<evidence type="ECO:0000259" key="1">
    <source>
        <dbReference type="Pfam" id="PF12770"/>
    </source>
</evidence>
<dbReference type="EMBL" id="LAQJ01000233">
    <property type="protein sequence ID" value="KKO18796.1"/>
    <property type="molecule type" value="Genomic_DNA"/>
</dbReference>
<name>A0A0M2UUX8_9BACT</name>
<keyword evidence="3" id="KW-1185">Reference proteome</keyword>
<gene>
    <name evidence="2" type="ORF">BROFUL_02457</name>
</gene>
<dbReference type="InterPro" id="IPR024983">
    <property type="entry name" value="CHAT_dom"/>
</dbReference>